<feature type="transmembrane region" description="Helical" evidence="7">
    <location>
        <begin position="343"/>
        <end position="361"/>
    </location>
</feature>
<feature type="transmembrane region" description="Helical" evidence="7">
    <location>
        <begin position="92"/>
        <end position="121"/>
    </location>
</feature>
<accession>A0A6J6F8R7</accession>
<comment type="subcellular location">
    <subcellularLocation>
        <location evidence="1">Cell membrane</location>
        <topology evidence="1">Multi-pass membrane protein</topology>
    </subcellularLocation>
</comment>
<gene>
    <name evidence="8" type="ORF">UFOPK1493_03350</name>
</gene>
<reference evidence="8" key="1">
    <citation type="submission" date="2020-05" db="EMBL/GenBank/DDBJ databases">
        <authorList>
            <person name="Chiriac C."/>
            <person name="Salcher M."/>
            <person name="Ghai R."/>
            <person name="Kavagutti S V."/>
        </authorList>
    </citation>
    <scope>NUCLEOTIDE SEQUENCE</scope>
</reference>
<dbReference type="CDD" id="cd06173">
    <property type="entry name" value="MFS_MefA_like"/>
    <property type="match status" value="1"/>
</dbReference>
<evidence type="ECO:0000256" key="3">
    <source>
        <dbReference type="ARBA" id="ARBA00022475"/>
    </source>
</evidence>
<proteinExistence type="predicted"/>
<name>A0A6J6F8R7_9ZZZZ</name>
<evidence type="ECO:0000256" key="7">
    <source>
        <dbReference type="SAM" id="Phobius"/>
    </source>
</evidence>
<dbReference type="AlphaFoldDB" id="A0A6J6F8R7"/>
<evidence type="ECO:0000256" key="5">
    <source>
        <dbReference type="ARBA" id="ARBA00022989"/>
    </source>
</evidence>
<protein>
    <submittedName>
        <fullName evidence="8">Unannotated protein</fullName>
    </submittedName>
</protein>
<dbReference type="InterPro" id="IPR010290">
    <property type="entry name" value="TM_effector"/>
</dbReference>
<evidence type="ECO:0000313" key="8">
    <source>
        <dbReference type="EMBL" id="CAB4585120.1"/>
    </source>
</evidence>
<keyword evidence="5 7" id="KW-1133">Transmembrane helix</keyword>
<evidence type="ECO:0000256" key="2">
    <source>
        <dbReference type="ARBA" id="ARBA00022448"/>
    </source>
</evidence>
<dbReference type="PANTHER" id="PTHR23513">
    <property type="entry name" value="INTEGRAL MEMBRANE EFFLUX PROTEIN-RELATED"/>
    <property type="match status" value="1"/>
</dbReference>
<keyword evidence="6 7" id="KW-0472">Membrane</keyword>
<feature type="transmembrane region" description="Helical" evidence="7">
    <location>
        <begin position="155"/>
        <end position="176"/>
    </location>
</feature>
<dbReference type="GO" id="GO:0005886">
    <property type="term" value="C:plasma membrane"/>
    <property type="evidence" value="ECO:0007669"/>
    <property type="project" value="UniProtKB-SubCell"/>
</dbReference>
<feature type="transmembrane region" description="Helical" evidence="7">
    <location>
        <begin position="373"/>
        <end position="392"/>
    </location>
</feature>
<dbReference type="PANTHER" id="PTHR23513:SF11">
    <property type="entry name" value="STAPHYLOFERRIN A TRANSPORTER"/>
    <property type="match status" value="1"/>
</dbReference>
<sequence>MASKTFRSLRTRNARRFFVGLLVSNVGTWIQSTAMGLLVYDLTGRATDVGFTFLAQFLPMLLLGVWAGALADRVDKRKMAMITQSVMGVQAVVLGVLTIAGLAELWVVYLSALVLGVAGALDNPARRGYVVELVEPVDIPNVLALNTAVMTGSRIFGPAIAAVLIGPLGAGWLFVINGVTFLAVLWPLVTADVTELHPSPPAARGGTPVRDALRFVARNRRLAVLFAVFTIVGTFAFNYGVSLLKLADVRFGDPELFGWLLAVTSIGSMLGSLYTAGRTRVGMRYFFGSLVVLGVSGIAVAWAPSIWAAYLLGLPLGAAGAAVIAAMNGISQLESPPDMRGRILALGAVAFLGTTPIGSPITGWVADHVGAEWSLAYGSVTALVCAAVGSVVHRRNVTRVAGHDETVFGAVVDTRP</sequence>
<dbReference type="Pfam" id="PF05977">
    <property type="entry name" value="MFS_3"/>
    <property type="match status" value="1"/>
</dbReference>
<feature type="transmembrane region" description="Helical" evidence="7">
    <location>
        <begin position="17"/>
        <end position="39"/>
    </location>
</feature>
<feature type="transmembrane region" description="Helical" evidence="7">
    <location>
        <begin position="309"/>
        <end position="331"/>
    </location>
</feature>
<dbReference type="SUPFAM" id="SSF103473">
    <property type="entry name" value="MFS general substrate transporter"/>
    <property type="match status" value="1"/>
</dbReference>
<feature type="transmembrane region" description="Helical" evidence="7">
    <location>
        <begin position="222"/>
        <end position="244"/>
    </location>
</feature>
<dbReference type="InterPro" id="IPR036259">
    <property type="entry name" value="MFS_trans_sf"/>
</dbReference>
<dbReference type="Gene3D" id="1.20.1250.20">
    <property type="entry name" value="MFS general substrate transporter like domains"/>
    <property type="match status" value="1"/>
</dbReference>
<feature type="transmembrane region" description="Helical" evidence="7">
    <location>
        <begin position="285"/>
        <end position="303"/>
    </location>
</feature>
<feature type="transmembrane region" description="Helical" evidence="7">
    <location>
        <begin position="51"/>
        <end position="71"/>
    </location>
</feature>
<keyword evidence="4 7" id="KW-0812">Transmembrane</keyword>
<keyword evidence="2" id="KW-0813">Transport</keyword>
<evidence type="ECO:0000256" key="6">
    <source>
        <dbReference type="ARBA" id="ARBA00023136"/>
    </source>
</evidence>
<organism evidence="8">
    <name type="scientific">freshwater metagenome</name>
    <dbReference type="NCBI Taxonomy" id="449393"/>
    <lineage>
        <taxon>unclassified sequences</taxon>
        <taxon>metagenomes</taxon>
        <taxon>ecological metagenomes</taxon>
    </lineage>
</organism>
<dbReference type="EMBL" id="CAEZSR010000181">
    <property type="protein sequence ID" value="CAB4585120.1"/>
    <property type="molecule type" value="Genomic_DNA"/>
</dbReference>
<feature type="transmembrane region" description="Helical" evidence="7">
    <location>
        <begin position="256"/>
        <end position="276"/>
    </location>
</feature>
<evidence type="ECO:0000256" key="4">
    <source>
        <dbReference type="ARBA" id="ARBA00022692"/>
    </source>
</evidence>
<keyword evidence="3" id="KW-1003">Cell membrane</keyword>
<evidence type="ECO:0000256" key="1">
    <source>
        <dbReference type="ARBA" id="ARBA00004651"/>
    </source>
</evidence>